<keyword evidence="14" id="KW-0968">Cytoplasmic vesicle</keyword>
<feature type="transmembrane region" description="Helical" evidence="26">
    <location>
        <begin position="344"/>
        <end position="362"/>
    </location>
</feature>
<dbReference type="SUPFAM" id="SSF103473">
    <property type="entry name" value="MFS general substrate transporter"/>
    <property type="match status" value="1"/>
</dbReference>
<dbReference type="FunFam" id="1.20.1250.20:FF:000067">
    <property type="entry name" value="sialin isoform X2"/>
    <property type="match status" value="1"/>
</dbReference>
<dbReference type="InterPro" id="IPR020846">
    <property type="entry name" value="MFS_dom"/>
</dbReference>
<proteinExistence type="predicted"/>
<dbReference type="Gene3D" id="1.20.1250.20">
    <property type="entry name" value="MFS general substrate transporter like domains"/>
    <property type="match status" value="2"/>
</dbReference>
<keyword evidence="29" id="KW-1185">Reference proteome</keyword>
<keyword evidence="11 26" id="KW-0472">Membrane</keyword>
<comment type="catalytic activity">
    <reaction evidence="18">
        <text>N-acetyl-L-aspartyl-L-glutamate(out) = N-acetyl-L-aspartyl-L-glutamate(in)</text>
        <dbReference type="Rhea" id="RHEA:72599"/>
        <dbReference type="ChEBI" id="CHEBI:76931"/>
    </reaction>
    <physiologicalReaction direction="left-to-right" evidence="18">
        <dbReference type="Rhea" id="RHEA:72600"/>
    </physiologicalReaction>
</comment>
<evidence type="ECO:0000256" key="20">
    <source>
        <dbReference type="ARBA" id="ARBA00051612"/>
    </source>
</evidence>
<dbReference type="Proteomes" id="UP001168821">
    <property type="component" value="Unassembled WGS sequence"/>
</dbReference>
<comment type="catalytic activity">
    <reaction evidence="20">
        <text>D-glucuronate(out) + H(+)(out) = D-glucuronate(in) + H(+)(in)</text>
        <dbReference type="Rhea" id="RHEA:72591"/>
        <dbReference type="ChEBI" id="CHEBI:15378"/>
        <dbReference type="ChEBI" id="CHEBI:58720"/>
    </reaction>
    <physiologicalReaction direction="left-to-right" evidence="20">
        <dbReference type="Rhea" id="RHEA:72592"/>
    </physiologicalReaction>
</comment>
<dbReference type="GO" id="GO:0016323">
    <property type="term" value="C:basolateral plasma membrane"/>
    <property type="evidence" value="ECO:0007669"/>
    <property type="project" value="UniProtKB-SubCell"/>
</dbReference>
<dbReference type="GO" id="GO:0015293">
    <property type="term" value="F:symporter activity"/>
    <property type="evidence" value="ECO:0007669"/>
    <property type="project" value="UniProtKB-KW"/>
</dbReference>
<comment type="subcellular location">
    <subcellularLocation>
        <location evidence="2">Basolateral cell membrane</location>
        <topology evidence="2">Multi-pass membrane protein</topology>
    </subcellularLocation>
    <subcellularLocation>
        <location evidence="3">Cytoplasmic vesicle</location>
        <location evidence="3">Secretory vesicle membrane</location>
        <topology evidence="3">Multi-pass membrane protein</topology>
    </subcellularLocation>
    <subcellularLocation>
        <location evidence="1">Cytoplasmic vesicle</location>
        <location evidence="1">Secretory vesicle</location>
        <location evidence="1">Synaptic vesicle membrane</location>
    </subcellularLocation>
    <subcellularLocation>
        <location evidence="4">Lysosome membrane</location>
    </subcellularLocation>
</comment>
<evidence type="ECO:0000256" key="11">
    <source>
        <dbReference type="ARBA" id="ARBA00023136"/>
    </source>
</evidence>
<evidence type="ECO:0000256" key="22">
    <source>
        <dbReference type="ARBA" id="ARBA00069713"/>
    </source>
</evidence>
<evidence type="ECO:0000259" key="27">
    <source>
        <dbReference type="PROSITE" id="PS50850"/>
    </source>
</evidence>
<evidence type="ECO:0000313" key="29">
    <source>
        <dbReference type="Proteomes" id="UP001168821"/>
    </source>
</evidence>
<keyword evidence="12" id="KW-0325">Glycoprotein</keyword>
<evidence type="ECO:0000256" key="21">
    <source>
        <dbReference type="ARBA" id="ARBA00056891"/>
    </source>
</evidence>
<evidence type="ECO:0000256" key="15">
    <source>
        <dbReference type="ARBA" id="ARBA00050101"/>
    </source>
</evidence>
<evidence type="ECO:0000256" key="6">
    <source>
        <dbReference type="ARBA" id="ARBA00022475"/>
    </source>
</evidence>
<dbReference type="InterPro" id="IPR036259">
    <property type="entry name" value="MFS_trans_sf"/>
</dbReference>
<comment type="caution">
    <text evidence="28">The sequence shown here is derived from an EMBL/GenBank/DDBJ whole genome shotgun (WGS) entry which is preliminary data.</text>
</comment>
<evidence type="ECO:0000256" key="3">
    <source>
        <dbReference type="ARBA" id="ARBA00004638"/>
    </source>
</evidence>
<evidence type="ECO:0000256" key="4">
    <source>
        <dbReference type="ARBA" id="ARBA00004656"/>
    </source>
</evidence>
<comment type="catalytic activity">
    <reaction evidence="16">
        <text>L-aspartate(out) = L-aspartate(in)</text>
        <dbReference type="Rhea" id="RHEA:66332"/>
        <dbReference type="ChEBI" id="CHEBI:29991"/>
    </reaction>
    <physiologicalReaction direction="left-to-right" evidence="16">
        <dbReference type="Rhea" id="RHEA:66333"/>
    </physiologicalReaction>
</comment>
<feature type="transmembrane region" description="Helical" evidence="26">
    <location>
        <begin position="306"/>
        <end position="323"/>
    </location>
</feature>
<name>A0AA38MHF5_9CUCU</name>
<keyword evidence="9 26" id="KW-1133">Transmembrane helix</keyword>
<feature type="transmembrane region" description="Helical" evidence="26">
    <location>
        <begin position="401"/>
        <end position="427"/>
    </location>
</feature>
<feature type="transmembrane region" description="Helical" evidence="26">
    <location>
        <begin position="139"/>
        <end position="163"/>
    </location>
</feature>
<keyword evidence="5" id="KW-0813">Transport</keyword>
<dbReference type="EMBL" id="JALNTZ010000004">
    <property type="protein sequence ID" value="KAJ3656273.1"/>
    <property type="molecule type" value="Genomic_DNA"/>
</dbReference>
<comment type="catalytic activity">
    <reaction evidence="17">
        <text>N-acetylneuraminate(in) + H(+)(in) = N-acetylneuraminate(out) + H(+)(out)</text>
        <dbReference type="Rhea" id="RHEA:28987"/>
        <dbReference type="ChEBI" id="CHEBI:15378"/>
        <dbReference type="ChEBI" id="CHEBI:35418"/>
    </reaction>
    <physiologicalReaction direction="right-to-left" evidence="17">
        <dbReference type="Rhea" id="RHEA:28989"/>
    </physiologicalReaction>
</comment>
<feature type="transmembrane region" description="Helical" evidence="26">
    <location>
        <begin position="175"/>
        <end position="199"/>
    </location>
</feature>
<evidence type="ECO:0000256" key="24">
    <source>
        <dbReference type="ARBA" id="ARBA00081195"/>
    </source>
</evidence>
<evidence type="ECO:0000256" key="17">
    <source>
        <dbReference type="ARBA" id="ARBA00050625"/>
    </source>
</evidence>
<dbReference type="AlphaFoldDB" id="A0AA38MHF5"/>
<evidence type="ECO:0000256" key="7">
    <source>
        <dbReference type="ARBA" id="ARBA00022692"/>
    </source>
</evidence>
<evidence type="ECO:0000256" key="12">
    <source>
        <dbReference type="ARBA" id="ARBA00023180"/>
    </source>
</evidence>
<comment type="catalytic activity">
    <reaction evidence="15">
        <text>2 nitrate(out) + H(+)(out) = 2 nitrate(in) + H(+)(in)</text>
        <dbReference type="Rhea" id="RHEA:71539"/>
        <dbReference type="ChEBI" id="CHEBI:15378"/>
        <dbReference type="ChEBI" id="CHEBI:17632"/>
    </reaction>
    <physiologicalReaction direction="left-to-right" evidence="15">
        <dbReference type="Rhea" id="RHEA:71540"/>
    </physiologicalReaction>
</comment>
<comment type="function">
    <text evidence="21">Receptor for CM101, a polysaccharide produced by group B Streptococcus with antipathoangiogenic properties.</text>
</comment>
<accession>A0AA38MHF5</accession>
<feature type="transmembrane region" description="Helical" evidence="26">
    <location>
        <begin position="433"/>
        <end position="454"/>
    </location>
</feature>
<evidence type="ECO:0000256" key="13">
    <source>
        <dbReference type="ARBA" id="ARBA00023228"/>
    </source>
</evidence>
<dbReference type="PANTHER" id="PTHR11662:SF455">
    <property type="entry name" value="GH23975P"/>
    <property type="match status" value="1"/>
</dbReference>
<feature type="transmembrane region" description="Helical" evidence="26">
    <location>
        <begin position="32"/>
        <end position="60"/>
    </location>
</feature>
<feature type="domain" description="Major facilitator superfamily (MFS) profile" evidence="27">
    <location>
        <begin position="30"/>
        <end position="459"/>
    </location>
</feature>
<evidence type="ECO:0000256" key="19">
    <source>
        <dbReference type="ARBA" id="ARBA00051447"/>
    </source>
</evidence>
<dbReference type="GO" id="GO:0006820">
    <property type="term" value="P:monoatomic anion transport"/>
    <property type="evidence" value="ECO:0007669"/>
    <property type="project" value="TreeGrafter"/>
</dbReference>
<dbReference type="Pfam" id="PF07690">
    <property type="entry name" value="MFS_1"/>
    <property type="match status" value="1"/>
</dbReference>
<keyword evidence="8" id="KW-0769">Symport</keyword>
<feature type="transmembrane region" description="Helical" evidence="26">
    <location>
        <begin position="263"/>
        <end position="286"/>
    </location>
</feature>
<keyword evidence="10" id="KW-0770">Synapse</keyword>
<evidence type="ECO:0000256" key="16">
    <source>
        <dbReference type="ARBA" id="ARBA00050554"/>
    </source>
</evidence>
<organism evidence="28 29">
    <name type="scientific">Zophobas morio</name>
    <dbReference type="NCBI Taxonomy" id="2755281"/>
    <lineage>
        <taxon>Eukaryota</taxon>
        <taxon>Metazoa</taxon>
        <taxon>Ecdysozoa</taxon>
        <taxon>Arthropoda</taxon>
        <taxon>Hexapoda</taxon>
        <taxon>Insecta</taxon>
        <taxon>Pterygota</taxon>
        <taxon>Neoptera</taxon>
        <taxon>Endopterygota</taxon>
        <taxon>Coleoptera</taxon>
        <taxon>Polyphaga</taxon>
        <taxon>Cucujiformia</taxon>
        <taxon>Tenebrionidae</taxon>
        <taxon>Zophobas</taxon>
    </lineage>
</organism>
<dbReference type="PROSITE" id="PS50850">
    <property type="entry name" value="MFS"/>
    <property type="match status" value="1"/>
</dbReference>
<reference evidence="28" key="1">
    <citation type="journal article" date="2023" name="G3 (Bethesda)">
        <title>Whole genome assemblies of Zophobas morio and Tenebrio molitor.</title>
        <authorList>
            <person name="Kaur S."/>
            <person name="Stinson S.A."/>
            <person name="diCenzo G.C."/>
        </authorList>
    </citation>
    <scope>NUCLEOTIDE SEQUENCE</scope>
    <source>
        <strain evidence="28">QUZm001</strain>
    </source>
</reference>
<evidence type="ECO:0000256" key="1">
    <source>
        <dbReference type="ARBA" id="ARBA00004432"/>
    </source>
</evidence>
<keyword evidence="6" id="KW-1003">Cell membrane</keyword>
<evidence type="ECO:0000313" key="28">
    <source>
        <dbReference type="EMBL" id="KAJ3656273.1"/>
    </source>
</evidence>
<dbReference type="GO" id="GO:0030672">
    <property type="term" value="C:synaptic vesicle membrane"/>
    <property type="evidence" value="ECO:0007669"/>
    <property type="project" value="UniProtKB-SubCell"/>
</dbReference>
<dbReference type="InterPro" id="IPR050382">
    <property type="entry name" value="MFS_Na/Anion_cotransporter"/>
</dbReference>
<dbReference type="PANTHER" id="PTHR11662">
    <property type="entry name" value="SOLUTE CARRIER FAMILY 17"/>
    <property type="match status" value="1"/>
</dbReference>
<evidence type="ECO:0000256" key="2">
    <source>
        <dbReference type="ARBA" id="ARBA00004554"/>
    </source>
</evidence>
<evidence type="ECO:0000256" key="5">
    <source>
        <dbReference type="ARBA" id="ARBA00022448"/>
    </source>
</evidence>
<feature type="transmembrane region" description="Helical" evidence="26">
    <location>
        <begin position="87"/>
        <end position="108"/>
    </location>
</feature>
<feature type="transmembrane region" description="Helical" evidence="26">
    <location>
        <begin position="205"/>
        <end position="225"/>
    </location>
</feature>
<keyword evidence="7 26" id="KW-0812">Transmembrane</keyword>
<dbReference type="GO" id="GO:0005765">
    <property type="term" value="C:lysosomal membrane"/>
    <property type="evidence" value="ECO:0007669"/>
    <property type="project" value="UniProtKB-SubCell"/>
</dbReference>
<evidence type="ECO:0000256" key="9">
    <source>
        <dbReference type="ARBA" id="ARBA00022989"/>
    </source>
</evidence>
<feature type="transmembrane region" description="Helical" evidence="26">
    <location>
        <begin position="368"/>
        <end position="389"/>
    </location>
</feature>
<feature type="transmembrane region" description="Helical" evidence="26">
    <location>
        <begin position="115"/>
        <end position="133"/>
    </location>
</feature>
<sequence>MSVLNEKQPPELSDKIVTENYPMWKFWKRRRYIVAIFAFFGFFNVYALRANLSIAIVAMVENKTTTLENGTIVYGPEFDWDSTTQGLVLSSFFYGYITTQFFGGWISAKIGGKRVYGIGIAVTAFLTLLTPWLTTVSVYLLLAIRIIEGIFEGVTYPCMHSIWARWAPPLERARLVTISFSGSYIGTVISMPASAYLATELGWPSVFYVFGAIALVWYVFWCFFVSESPIDDPRISQDELEYIKHSLGNVEAKRDIKHPWKEILTSIPVWAIIVSHFVDNWGFYTLLTQLPTFMKDMFDYDLGKTGFLSGLPYLAMAIMMQFSGHLADWLREKKVFTTTQVRKIFTCTSFILHAIFMVAAVYLTTAAGTVVCLVLAVGLGVCTWSGFGVNYLDIAPQHASVLMGISNTFATLAGILTPLVTGFIVTTSSPHEWQIVFCIAGGIFVLGSIVYGIFASGDIQPWAVETEATTEKEDIGYENKSYEDVESTN</sequence>
<gene>
    <name evidence="28" type="ORF">Zmor_015361</name>
</gene>
<dbReference type="InterPro" id="IPR011701">
    <property type="entry name" value="MFS"/>
</dbReference>
<dbReference type="CDD" id="cd17318">
    <property type="entry name" value="MFS_SLC17"/>
    <property type="match status" value="1"/>
</dbReference>
<evidence type="ECO:0000256" key="25">
    <source>
        <dbReference type="ARBA" id="ARBA00081925"/>
    </source>
</evidence>
<evidence type="ECO:0000256" key="10">
    <source>
        <dbReference type="ARBA" id="ARBA00023018"/>
    </source>
</evidence>
<comment type="catalytic activity">
    <reaction evidence="19">
        <text>L-glutamate(out) = L-glutamate(in)</text>
        <dbReference type="Rhea" id="RHEA:66336"/>
        <dbReference type="ChEBI" id="CHEBI:29985"/>
    </reaction>
    <physiologicalReaction direction="left-to-right" evidence="19">
        <dbReference type="Rhea" id="RHEA:66337"/>
    </physiologicalReaction>
</comment>
<keyword evidence="13" id="KW-0458">Lysosome</keyword>
<evidence type="ECO:0000256" key="23">
    <source>
        <dbReference type="ARBA" id="ARBA00080244"/>
    </source>
</evidence>
<evidence type="ECO:0000256" key="18">
    <source>
        <dbReference type="ARBA" id="ARBA00051403"/>
    </source>
</evidence>
<dbReference type="GO" id="GO:0046942">
    <property type="term" value="P:carboxylic acid transport"/>
    <property type="evidence" value="ECO:0007669"/>
    <property type="project" value="UniProtKB-ARBA"/>
</dbReference>
<evidence type="ECO:0000256" key="26">
    <source>
        <dbReference type="SAM" id="Phobius"/>
    </source>
</evidence>
<dbReference type="FunFam" id="1.20.1250.20:FF:000003">
    <property type="entry name" value="Solute carrier family 17 member 3"/>
    <property type="match status" value="1"/>
</dbReference>
<evidence type="ECO:0000256" key="14">
    <source>
        <dbReference type="ARBA" id="ARBA00023329"/>
    </source>
</evidence>
<evidence type="ECO:0000256" key="8">
    <source>
        <dbReference type="ARBA" id="ARBA00022847"/>
    </source>
</evidence>
<protein>
    <recommendedName>
        <fullName evidence="22">Sialin</fullName>
    </recommendedName>
    <alternativeName>
        <fullName evidence="25">H(+)/nitrate cotransporter</fullName>
    </alternativeName>
    <alternativeName>
        <fullName evidence="23">H(+)/sialic acid cotransporter</fullName>
    </alternativeName>
    <alternativeName>
        <fullName evidence="24">Vesicular excitatory amino acid transporter</fullName>
    </alternativeName>
</protein>